<accession>A0A6B3NLA2</accession>
<dbReference type="AlphaFoldDB" id="A0A6B3NLA2"/>
<feature type="coiled-coil region" evidence="1">
    <location>
        <begin position="97"/>
        <end position="138"/>
    </location>
</feature>
<proteinExistence type="predicted"/>
<feature type="compositionally biased region" description="Polar residues" evidence="2">
    <location>
        <begin position="500"/>
        <end position="513"/>
    </location>
</feature>
<feature type="region of interest" description="Disordered" evidence="2">
    <location>
        <begin position="416"/>
        <end position="451"/>
    </location>
</feature>
<reference evidence="3" key="1">
    <citation type="submission" date="2019-11" db="EMBL/GenBank/DDBJ databases">
        <title>Genomic insights into an expanded diversity of filamentous marine cyanobacteria reveals the extraordinary biosynthetic potential of Moorea and Okeania.</title>
        <authorList>
            <person name="Ferreira Leao T."/>
            <person name="Wang M."/>
            <person name="Moss N."/>
            <person name="Da Silva R."/>
            <person name="Sanders J."/>
            <person name="Nurk S."/>
            <person name="Gurevich A."/>
            <person name="Humphrey G."/>
            <person name="Reher R."/>
            <person name="Zhu Q."/>
            <person name="Belda-Ferre P."/>
            <person name="Glukhov E."/>
            <person name="Rex R."/>
            <person name="Dorrestein P.C."/>
            <person name="Knight R."/>
            <person name="Pevzner P."/>
            <person name="Gerwick W.H."/>
            <person name="Gerwick L."/>
        </authorList>
    </citation>
    <scope>NUCLEOTIDE SEQUENCE</scope>
    <source>
        <strain evidence="3">SIO1C4</strain>
    </source>
</reference>
<organism evidence="3">
    <name type="scientific">Symploca sp. SIO1C4</name>
    <dbReference type="NCBI Taxonomy" id="2607765"/>
    <lineage>
        <taxon>Bacteria</taxon>
        <taxon>Bacillati</taxon>
        <taxon>Cyanobacteriota</taxon>
        <taxon>Cyanophyceae</taxon>
        <taxon>Coleofasciculales</taxon>
        <taxon>Coleofasciculaceae</taxon>
        <taxon>Symploca</taxon>
    </lineage>
</organism>
<feature type="compositionally biased region" description="Basic and acidic residues" evidence="2">
    <location>
        <begin position="697"/>
        <end position="711"/>
    </location>
</feature>
<feature type="compositionally biased region" description="Polar residues" evidence="2">
    <location>
        <begin position="419"/>
        <end position="431"/>
    </location>
</feature>
<evidence type="ECO:0000313" key="3">
    <source>
        <dbReference type="EMBL" id="NER31212.1"/>
    </source>
</evidence>
<protein>
    <submittedName>
        <fullName evidence="3">Uncharacterized protein</fullName>
    </submittedName>
</protein>
<feature type="region of interest" description="Disordered" evidence="2">
    <location>
        <begin position="686"/>
        <end position="726"/>
    </location>
</feature>
<evidence type="ECO:0000256" key="2">
    <source>
        <dbReference type="SAM" id="MobiDB-lite"/>
    </source>
</evidence>
<comment type="caution">
    <text evidence="3">The sequence shown here is derived from an EMBL/GenBank/DDBJ whole genome shotgun (WGS) entry which is preliminary data.</text>
</comment>
<feature type="region of interest" description="Disordered" evidence="2">
    <location>
        <begin position="500"/>
        <end position="530"/>
    </location>
</feature>
<evidence type="ECO:0000256" key="1">
    <source>
        <dbReference type="SAM" id="Coils"/>
    </source>
</evidence>
<feature type="compositionally biased region" description="Polar residues" evidence="2">
    <location>
        <begin position="632"/>
        <end position="658"/>
    </location>
</feature>
<name>A0A6B3NLA2_9CYAN</name>
<dbReference type="EMBL" id="JAAHFQ010000750">
    <property type="protein sequence ID" value="NER31212.1"/>
    <property type="molecule type" value="Genomic_DNA"/>
</dbReference>
<sequence length="726" mass="81385">MTSHQDIESLITDIDRFLPRAGSRFPWSKPSDVVAGHRLLERLRSYLVSQLQSLEAAPQKPTVATSRDTVAQQSTPEVRQIVQAVTQEMSFLRAELIERLQVELDALREQRDSLLREIQQLEQTKQQIEIQHQLQLSQQQINSEFSQALISRCSENLRQQLAQIFANWEARLNNLHNTELISRDNAPEIGLSSQFHENAYSESIFEKLQQRQIDSDKLLATLDANQRAIFEALQQNLQSYQKSLSQGLENMYSLGSQGQMLLAELVSRLGQQLGREASTILSSSIQFPELLTPTKEIAGTQEILDISEKPSNLRVNQQLPAFPYAGAEMPLQLPQPVDPLLEELENAANDAIEQWEAQSEAITQENSSENLDSEWEIIEGLDLEDLEVELEGNFGRDTFIQVDVKSQASLPSIKEIETSEQSSTQDINPSSDLVGEYLSASPPSELAQTQTDEVASLDKQEVEDKGNFSSQEHLQEIEQLYEALFGKESVDNRAMPWTSDSLKSVSEGENSSSLEDKQQSQQENLKESESVKSIRTLTDLFEEMGLSKNTSAAIDSEVSISTSKEQFLTDKNFELKAQGSLNQEGYMPASPEENLLATEELELEANLDILLDSNTLQQLSQDLDNFEESETQDVQTSEAQSLSSNDSKSSTGVSSETPEFQCPQPLPLGMSEELLAEDWEEFALNDFSDQDFTLPEPIEHQIDGKSEEHSTSTESNSAQPEAEEQN</sequence>
<gene>
    <name evidence="3" type="ORF">F6J89_27225</name>
</gene>
<feature type="compositionally biased region" description="Basic and acidic residues" evidence="2">
    <location>
        <begin position="514"/>
        <end position="530"/>
    </location>
</feature>
<feature type="region of interest" description="Disordered" evidence="2">
    <location>
        <begin position="621"/>
        <end position="674"/>
    </location>
</feature>
<keyword evidence="1" id="KW-0175">Coiled coil</keyword>